<evidence type="ECO:0000313" key="1">
    <source>
        <dbReference type="EMBL" id="ESQ89767.1"/>
    </source>
</evidence>
<dbReference type="Proteomes" id="UP000017837">
    <property type="component" value="Unassembled WGS sequence"/>
</dbReference>
<accession>V4P763</accession>
<sequence>MIFENGEKTGEQSKTCISHVHIHIVPMPPSVGGRKALADTSFTSYKAPTAGYLSRLPRDQDYSILIDDENSGNIYVDKSIPSQYMRKILAEMWGVPEQWNWRDNPNLGALKKMIDELSDFL</sequence>
<dbReference type="EMBL" id="AWGB01000028">
    <property type="protein sequence ID" value="ESQ89767.1"/>
    <property type="molecule type" value="Genomic_DNA"/>
</dbReference>
<name>V4P763_9CAUL</name>
<reference evidence="1 2" key="1">
    <citation type="journal article" date="2014" name="Nature">
        <title>Sequential evolution of bacterial morphology by co-option of a developmental regulator.</title>
        <authorList>
            <person name="Jiang C."/>
            <person name="Brown P.J."/>
            <person name="Ducret A."/>
            <person name="Brun Y.V."/>
        </authorList>
    </citation>
    <scope>NUCLEOTIDE SEQUENCE [LARGE SCALE GENOMIC DNA]</scope>
    <source>
        <strain evidence="1 2">DSM 16100</strain>
    </source>
</reference>
<dbReference type="STRING" id="1121022.GCA_000376105_01934"/>
<evidence type="ECO:0000313" key="2">
    <source>
        <dbReference type="Proteomes" id="UP000017837"/>
    </source>
</evidence>
<evidence type="ECO:0008006" key="3">
    <source>
        <dbReference type="Google" id="ProtNLM"/>
    </source>
</evidence>
<gene>
    <name evidence="1" type="ORF">ABENE_13575</name>
</gene>
<organism evidence="1 2">
    <name type="scientific">Asticcacaulis benevestitus DSM 16100 = ATCC BAA-896</name>
    <dbReference type="NCBI Taxonomy" id="1121022"/>
    <lineage>
        <taxon>Bacteria</taxon>
        <taxon>Pseudomonadati</taxon>
        <taxon>Pseudomonadota</taxon>
        <taxon>Alphaproteobacteria</taxon>
        <taxon>Caulobacterales</taxon>
        <taxon>Caulobacteraceae</taxon>
        <taxon>Asticcacaulis</taxon>
    </lineage>
</organism>
<dbReference type="AlphaFoldDB" id="V4P763"/>
<proteinExistence type="predicted"/>
<protein>
    <recommendedName>
        <fullName evidence="3">HIT domain-containing protein</fullName>
    </recommendedName>
</protein>
<dbReference type="PATRIC" id="fig|1121022.4.peg.2757"/>
<comment type="caution">
    <text evidence="1">The sequence shown here is derived from an EMBL/GenBank/DDBJ whole genome shotgun (WGS) entry which is preliminary data.</text>
</comment>
<keyword evidence="2" id="KW-1185">Reference proteome</keyword>